<protein>
    <recommendedName>
        <fullName evidence="1">HDOD domain-containing protein</fullName>
    </recommendedName>
</protein>
<dbReference type="PATRIC" id="fig|42253.5.peg.3194"/>
<sequence length="287" mass="31317">MPPDTQSATTPLEQLEQALVQKIEKGEVELPLLPQVASQVMALTSDPSADAAKLSSLIHQDQALAAHVLRIANSPAYMPRSPVVSLQHAVAMLGINLLSEIAFTASLKTGAFQVPGHEDEVKRLWRHSLASGAFGKEVARARRVNVESAYLCGLLHGIGKPVVLRTVATLTRDKKLPVDKPEFGVLIEGYHTRVGGLIADKWGLPKQVAEAIHYYADYDHAASFRQECMLTCVADRLATHLLSPGEMPEEQLRDHPVFAELNLYPNDIDQLIAGKDKVLAMVNAMNL</sequence>
<dbReference type="Proteomes" id="UP000069205">
    <property type="component" value="Chromosome"/>
</dbReference>
<name>A0A0K2GFK6_NITMO</name>
<dbReference type="Pfam" id="PF08668">
    <property type="entry name" value="HDOD"/>
    <property type="match status" value="1"/>
</dbReference>
<dbReference type="PANTHER" id="PTHR33525:SF6">
    <property type="entry name" value="HDOD DOMAIN-CONTAINING PROTEIN"/>
    <property type="match status" value="1"/>
</dbReference>
<organism evidence="2 3">
    <name type="scientific">Nitrospira moscoviensis</name>
    <dbReference type="NCBI Taxonomy" id="42253"/>
    <lineage>
        <taxon>Bacteria</taxon>
        <taxon>Pseudomonadati</taxon>
        <taxon>Nitrospirota</taxon>
        <taxon>Nitrospiria</taxon>
        <taxon>Nitrospirales</taxon>
        <taxon>Nitrospiraceae</taxon>
        <taxon>Nitrospira</taxon>
    </lineage>
</organism>
<dbReference type="OrthoDB" id="5699427at2"/>
<dbReference type="KEGG" id="nmv:NITMOv2_3239"/>
<evidence type="ECO:0000313" key="3">
    <source>
        <dbReference type="Proteomes" id="UP000069205"/>
    </source>
</evidence>
<dbReference type="SMART" id="SM00471">
    <property type="entry name" value="HDc"/>
    <property type="match status" value="1"/>
</dbReference>
<gene>
    <name evidence="2" type="ORF">NITMOv2_3239</name>
</gene>
<dbReference type="InterPro" id="IPR052340">
    <property type="entry name" value="RNase_Y/CdgJ"/>
</dbReference>
<dbReference type="SUPFAM" id="SSF109604">
    <property type="entry name" value="HD-domain/PDEase-like"/>
    <property type="match status" value="1"/>
</dbReference>
<accession>A0A0K2GFK6</accession>
<dbReference type="STRING" id="42253.NITMOv2_3239"/>
<dbReference type="InterPro" id="IPR003607">
    <property type="entry name" value="HD/PDEase_dom"/>
</dbReference>
<dbReference type="EMBL" id="CP011801">
    <property type="protein sequence ID" value="ALA59634.1"/>
    <property type="molecule type" value="Genomic_DNA"/>
</dbReference>
<dbReference type="Gene3D" id="1.10.3210.10">
    <property type="entry name" value="Hypothetical protein af1432"/>
    <property type="match status" value="1"/>
</dbReference>
<proteinExistence type="predicted"/>
<keyword evidence="3" id="KW-1185">Reference proteome</keyword>
<dbReference type="PROSITE" id="PS51833">
    <property type="entry name" value="HDOD"/>
    <property type="match status" value="1"/>
</dbReference>
<dbReference type="AlphaFoldDB" id="A0A0K2GFK6"/>
<evidence type="ECO:0000259" key="1">
    <source>
        <dbReference type="PROSITE" id="PS51833"/>
    </source>
</evidence>
<dbReference type="PANTHER" id="PTHR33525">
    <property type="match status" value="1"/>
</dbReference>
<reference evidence="2 3" key="1">
    <citation type="journal article" date="2015" name="Proc. Natl. Acad. Sci. U.S.A.">
        <title>Expanded metabolic versatility of ubiquitous nitrite-oxidizing bacteria from the genus Nitrospira.</title>
        <authorList>
            <person name="Koch H."/>
            <person name="Lucker S."/>
            <person name="Albertsen M."/>
            <person name="Kitzinger K."/>
            <person name="Herbold C."/>
            <person name="Spieck E."/>
            <person name="Nielsen P.H."/>
            <person name="Wagner M."/>
            <person name="Daims H."/>
        </authorList>
    </citation>
    <scope>NUCLEOTIDE SEQUENCE [LARGE SCALE GENOMIC DNA]</scope>
    <source>
        <strain evidence="2 3">NSP M-1</strain>
    </source>
</reference>
<feature type="domain" description="HDOD" evidence="1">
    <location>
        <begin position="30"/>
        <end position="218"/>
    </location>
</feature>
<dbReference type="RefSeq" id="WP_053380611.1">
    <property type="nucleotide sequence ID" value="NZ_CP011801.1"/>
</dbReference>
<evidence type="ECO:0000313" key="2">
    <source>
        <dbReference type="EMBL" id="ALA59634.1"/>
    </source>
</evidence>
<dbReference type="InterPro" id="IPR013976">
    <property type="entry name" value="HDOD"/>
</dbReference>